<keyword evidence="2" id="KW-1185">Reference proteome</keyword>
<accession>A0A6G1FXL1</accession>
<reference evidence="3" key="2">
    <citation type="submission" date="2020-04" db="EMBL/GenBank/DDBJ databases">
        <authorList>
            <consortium name="NCBI Genome Project"/>
        </authorList>
    </citation>
    <scope>NUCLEOTIDE SEQUENCE</scope>
    <source>
        <strain evidence="3">CBS 781.70</strain>
    </source>
</reference>
<dbReference type="Proteomes" id="UP000504638">
    <property type="component" value="Unplaced"/>
</dbReference>
<organism evidence="1">
    <name type="scientific">Eremomyces bilateralis CBS 781.70</name>
    <dbReference type="NCBI Taxonomy" id="1392243"/>
    <lineage>
        <taxon>Eukaryota</taxon>
        <taxon>Fungi</taxon>
        <taxon>Dikarya</taxon>
        <taxon>Ascomycota</taxon>
        <taxon>Pezizomycotina</taxon>
        <taxon>Dothideomycetes</taxon>
        <taxon>Dothideomycetes incertae sedis</taxon>
        <taxon>Eremomycetales</taxon>
        <taxon>Eremomycetaceae</taxon>
        <taxon>Eremomyces</taxon>
    </lineage>
</organism>
<dbReference type="EMBL" id="ML975165">
    <property type="protein sequence ID" value="KAF1810635.1"/>
    <property type="molecule type" value="Genomic_DNA"/>
</dbReference>
<protein>
    <submittedName>
        <fullName evidence="1 3">Uncharacterized protein</fullName>
    </submittedName>
</protein>
<reference evidence="3" key="3">
    <citation type="submission" date="2025-04" db="UniProtKB">
        <authorList>
            <consortium name="RefSeq"/>
        </authorList>
    </citation>
    <scope>IDENTIFICATION</scope>
    <source>
        <strain evidence="3">CBS 781.70</strain>
    </source>
</reference>
<evidence type="ECO:0000313" key="2">
    <source>
        <dbReference type="Proteomes" id="UP000504638"/>
    </source>
</evidence>
<gene>
    <name evidence="1 3" type="ORF">P152DRAFT_91617</name>
</gene>
<reference evidence="1 3" key="1">
    <citation type="submission" date="2020-01" db="EMBL/GenBank/DDBJ databases">
        <authorList>
            <consortium name="DOE Joint Genome Institute"/>
            <person name="Haridas S."/>
            <person name="Albert R."/>
            <person name="Binder M."/>
            <person name="Bloem J."/>
            <person name="Labutti K."/>
            <person name="Salamov A."/>
            <person name="Andreopoulos B."/>
            <person name="Baker S.E."/>
            <person name="Barry K."/>
            <person name="Bills G."/>
            <person name="Bluhm B.H."/>
            <person name="Cannon C."/>
            <person name="Castanera R."/>
            <person name="Culley D.E."/>
            <person name="Daum C."/>
            <person name="Ezra D."/>
            <person name="Gonzalez J.B."/>
            <person name="Henrissat B."/>
            <person name="Kuo A."/>
            <person name="Liang C."/>
            <person name="Lipzen A."/>
            <person name="Lutzoni F."/>
            <person name="Magnuson J."/>
            <person name="Mondo S."/>
            <person name="Nolan M."/>
            <person name="Ohm R."/>
            <person name="Pangilinan J."/>
            <person name="Park H.-J."/>
            <person name="Ramirez L."/>
            <person name="Alfaro M."/>
            <person name="Sun H."/>
            <person name="Tritt A."/>
            <person name="Yoshinaga Y."/>
            <person name="Zwiers L.-H."/>
            <person name="Turgeon B.G."/>
            <person name="Goodwin S.B."/>
            <person name="Spatafora J.W."/>
            <person name="Crous P.W."/>
            <person name="Grigoriev I.V."/>
        </authorList>
    </citation>
    <scope>NUCLEOTIDE SEQUENCE</scope>
    <source>
        <strain evidence="1 3">CBS 781.70</strain>
    </source>
</reference>
<evidence type="ECO:0000313" key="1">
    <source>
        <dbReference type="EMBL" id="KAF1810635.1"/>
    </source>
</evidence>
<proteinExistence type="predicted"/>
<evidence type="ECO:0000313" key="3">
    <source>
        <dbReference type="RefSeq" id="XP_033532266.1"/>
    </source>
</evidence>
<dbReference type="RefSeq" id="XP_033532266.1">
    <property type="nucleotide sequence ID" value="XM_033683342.1"/>
</dbReference>
<dbReference type="AlphaFoldDB" id="A0A6G1FXL1"/>
<dbReference type="GeneID" id="54423912"/>
<sequence length="282" mass="32281">MPGLRSFRTRLRRSRTDNYSTRGRLIQSPKVIRCTANVEPRARKIATLPTNIRHPFIGQKLNLAYKRGPPKVELRSPISIFRSVPPACWCSIEVCPRCAEAETFEQLHWVSGLWIGPLRIPIHPVDGHHHVCKIHLFISGQLWRTGIGDFLWKSADNVAIQGDHIFFLSPDARGELLSYWARYQPILDPDGPHCRALDASERNTIELPWRPANFLVVPRLTIYDSKTEDPAPIQPRTAVEAEQPYGTYGDVCRRTNFFTYMWPSVAIDPEFLRPRPGSDKLP</sequence>
<name>A0A6G1FXL1_9PEZI</name>